<protein>
    <submittedName>
        <fullName evidence="5">LuxR family transcriptional regulator</fullName>
    </submittedName>
</protein>
<evidence type="ECO:0000256" key="2">
    <source>
        <dbReference type="ARBA" id="ARBA00023125"/>
    </source>
</evidence>
<dbReference type="AlphaFoldDB" id="A0A3N0WY99"/>
<evidence type="ECO:0000256" key="1">
    <source>
        <dbReference type="ARBA" id="ARBA00023015"/>
    </source>
</evidence>
<dbReference type="Pfam" id="PF00196">
    <property type="entry name" value="GerE"/>
    <property type="match status" value="1"/>
</dbReference>
<sequence length="251" mass="29127">MDDIKRFFSGKNTVHSLSQAEYKQSGNYLDTLRAVSRITYMSMYVIDYQLKNFEYVSDNPFFLCGHTPEEVMELGYAFYFRYVSEEDVEMLVKVNEIGFSFFSRIPVEDRKNYSISYDFHLLDHGEKILVNHKLTPIFMTDEGKIWKALCVVSLSSSASAGNIILSKTGGDSFRELDLATGIWIIVDKEKLTDRELQILRLHAQGLTINEISNRMFIAVDTVKFHRRKLFERLQVRNIAEALAYVKNKKLL</sequence>
<keyword evidence="2" id="KW-0238">DNA-binding</keyword>
<dbReference type="InterPro" id="IPR016032">
    <property type="entry name" value="Sig_transdc_resp-reg_C-effctor"/>
</dbReference>
<dbReference type="OrthoDB" id="1727128at2"/>
<evidence type="ECO:0000313" key="5">
    <source>
        <dbReference type="EMBL" id="ROI10084.1"/>
    </source>
</evidence>
<keyword evidence="3" id="KW-0804">Transcription</keyword>
<dbReference type="Gene3D" id="1.10.10.10">
    <property type="entry name" value="Winged helix-like DNA-binding domain superfamily/Winged helix DNA-binding domain"/>
    <property type="match status" value="1"/>
</dbReference>
<dbReference type="EMBL" id="RJUG01000002">
    <property type="protein sequence ID" value="ROI10084.1"/>
    <property type="molecule type" value="Genomic_DNA"/>
</dbReference>
<gene>
    <name evidence="5" type="ORF">EGI11_04870</name>
</gene>
<dbReference type="PANTHER" id="PTHR44688">
    <property type="entry name" value="DNA-BINDING TRANSCRIPTIONAL ACTIVATOR DEVR_DOSR"/>
    <property type="match status" value="1"/>
</dbReference>
<dbReference type="Proteomes" id="UP000270224">
    <property type="component" value="Unassembled WGS sequence"/>
</dbReference>
<dbReference type="GO" id="GO:0006355">
    <property type="term" value="P:regulation of DNA-templated transcription"/>
    <property type="evidence" value="ECO:0007669"/>
    <property type="project" value="InterPro"/>
</dbReference>
<dbReference type="RefSeq" id="WP_123265330.1">
    <property type="nucleotide sequence ID" value="NZ_RJUG01000002.1"/>
</dbReference>
<keyword evidence="1" id="KW-0805">Transcription regulation</keyword>
<comment type="caution">
    <text evidence="5">The sequence shown here is derived from an EMBL/GenBank/DDBJ whole genome shotgun (WGS) entry which is preliminary data.</text>
</comment>
<organism evidence="5 6">
    <name type="scientific">Kaistella daneshvariae</name>
    <dbReference type="NCBI Taxonomy" id="2487074"/>
    <lineage>
        <taxon>Bacteria</taxon>
        <taxon>Pseudomonadati</taxon>
        <taxon>Bacteroidota</taxon>
        <taxon>Flavobacteriia</taxon>
        <taxon>Flavobacteriales</taxon>
        <taxon>Weeksellaceae</taxon>
        <taxon>Chryseobacterium group</taxon>
        <taxon>Kaistella</taxon>
    </lineage>
</organism>
<dbReference type="PANTHER" id="PTHR44688:SF16">
    <property type="entry name" value="DNA-BINDING TRANSCRIPTIONAL ACTIVATOR DEVR_DOSR"/>
    <property type="match status" value="1"/>
</dbReference>
<accession>A0A3N0WY99</accession>
<dbReference type="PRINTS" id="PR00038">
    <property type="entry name" value="HTHLUXR"/>
</dbReference>
<dbReference type="PROSITE" id="PS50043">
    <property type="entry name" value="HTH_LUXR_2"/>
    <property type="match status" value="1"/>
</dbReference>
<name>A0A3N0WY99_9FLAO</name>
<dbReference type="CDD" id="cd06170">
    <property type="entry name" value="LuxR_C_like"/>
    <property type="match status" value="1"/>
</dbReference>
<dbReference type="SMART" id="SM00421">
    <property type="entry name" value="HTH_LUXR"/>
    <property type="match status" value="1"/>
</dbReference>
<dbReference type="SUPFAM" id="SSF46894">
    <property type="entry name" value="C-terminal effector domain of the bipartite response regulators"/>
    <property type="match status" value="1"/>
</dbReference>
<evidence type="ECO:0000259" key="4">
    <source>
        <dbReference type="PROSITE" id="PS50043"/>
    </source>
</evidence>
<evidence type="ECO:0000313" key="6">
    <source>
        <dbReference type="Proteomes" id="UP000270224"/>
    </source>
</evidence>
<reference evidence="6" key="1">
    <citation type="submission" date="2018-11" db="EMBL/GenBank/DDBJ databases">
        <title>Proposal to divide the Flavobacteriaceae and reorganize its genera based on Amino Acid Identity values calculated from whole genome sequences.</title>
        <authorList>
            <person name="Nicholson A.C."/>
            <person name="Gulvik C.A."/>
            <person name="Whitney A.M."/>
            <person name="Humrighouse B.W."/>
            <person name="Bell M."/>
            <person name="Holmens B."/>
            <person name="Steigerwalt A."/>
            <person name="Villarma A."/>
            <person name="Sheth M."/>
            <person name="Batra D."/>
            <person name="Pryor J."/>
            <person name="Bernardet J.-F."/>
            <person name="Hugo C."/>
            <person name="Kampfer P."/>
            <person name="Newman J."/>
            <person name="Mcquiston J.R."/>
        </authorList>
    </citation>
    <scope>NUCLEOTIDE SEQUENCE [LARGE SCALE GENOMIC DNA]</scope>
    <source>
        <strain evidence="6">H3056</strain>
    </source>
</reference>
<dbReference type="Gene3D" id="3.30.450.20">
    <property type="entry name" value="PAS domain"/>
    <property type="match status" value="1"/>
</dbReference>
<feature type="domain" description="HTH luxR-type" evidence="4">
    <location>
        <begin position="184"/>
        <end position="249"/>
    </location>
</feature>
<proteinExistence type="predicted"/>
<evidence type="ECO:0000256" key="3">
    <source>
        <dbReference type="ARBA" id="ARBA00023163"/>
    </source>
</evidence>
<dbReference type="InterPro" id="IPR036388">
    <property type="entry name" value="WH-like_DNA-bd_sf"/>
</dbReference>
<dbReference type="GO" id="GO:0003677">
    <property type="term" value="F:DNA binding"/>
    <property type="evidence" value="ECO:0007669"/>
    <property type="project" value="UniProtKB-KW"/>
</dbReference>
<dbReference type="InterPro" id="IPR000792">
    <property type="entry name" value="Tscrpt_reg_LuxR_C"/>
</dbReference>